<gene>
    <name evidence="5" type="ORF">OIN59_13470</name>
</gene>
<proteinExistence type="predicted"/>
<dbReference type="InterPro" id="IPR009057">
    <property type="entry name" value="Homeodomain-like_sf"/>
</dbReference>
<dbReference type="PROSITE" id="PS01124">
    <property type="entry name" value="HTH_ARAC_FAMILY_2"/>
    <property type="match status" value="1"/>
</dbReference>
<dbReference type="Pfam" id="PF12833">
    <property type="entry name" value="HTH_18"/>
    <property type="match status" value="1"/>
</dbReference>
<evidence type="ECO:0000256" key="3">
    <source>
        <dbReference type="ARBA" id="ARBA00023163"/>
    </source>
</evidence>
<dbReference type="Proteomes" id="UP001148932">
    <property type="component" value="Unassembled WGS sequence"/>
</dbReference>
<name>A0ABT5RXL3_9BURK</name>
<evidence type="ECO:0000259" key="4">
    <source>
        <dbReference type="PROSITE" id="PS01124"/>
    </source>
</evidence>
<organism evidence="5 6">
    <name type="scientific">Acidovorax benzenivorans</name>
    <dbReference type="NCBI Taxonomy" id="2987520"/>
    <lineage>
        <taxon>Bacteria</taxon>
        <taxon>Pseudomonadati</taxon>
        <taxon>Pseudomonadota</taxon>
        <taxon>Betaproteobacteria</taxon>
        <taxon>Burkholderiales</taxon>
        <taxon>Comamonadaceae</taxon>
        <taxon>Acidovorax</taxon>
    </lineage>
</organism>
<evidence type="ECO:0000313" key="6">
    <source>
        <dbReference type="Proteomes" id="UP001148932"/>
    </source>
</evidence>
<reference evidence="5" key="1">
    <citation type="submission" date="2022-10" db="EMBL/GenBank/DDBJ databases">
        <title>Description of microaerobic benzene degrading bacteria.</title>
        <authorList>
            <person name="Bedics A."/>
            <person name="Tancsics A."/>
            <person name="Banerjee S."/>
        </authorList>
    </citation>
    <scope>NUCLEOTIDE SEQUENCE</scope>
    <source>
        <strain evidence="5">D2M1</strain>
    </source>
</reference>
<comment type="caution">
    <text evidence="5">The sequence shown here is derived from an EMBL/GenBank/DDBJ whole genome shotgun (WGS) entry which is preliminary data.</text>
</comment>
<dbReference type="SMART" id="SM00342">
    <property type="entry name" value="HTH_ARAC"/>
    <property type="match status" value="1"/>
</dbReference>
<dbReference type="SUPFAM" id="SSF46689">
    <property type="entry name" value="Homeodomain-like"/>
    <property type="match status" value="1"/>
</dbReference>
<keyword evidence="2" id="KW-0238">DNA-binding</keyword>
<keyword evidence="6" id="KW-1185">Reference proteome</keyword>
<protein>
    <submittedName>
        <fullName evidence="5">AraC family transcriptional regulator</fullName>
    </submittedName>
</protein>
<dbReference type="InterPro" id="IPR050204">
    <property type="entry name" value="AraC_XylS_family_regulators"/>
</dbReference>
<sequence length="247" mass="26899">MSTRNTLTLGTDRALYVGEIPATGWHCHASPVLLMGLSGRFAVHWGAGRVETCHSALIDAGVEHLFDPCGETVALVYMEPDSHEARGLRGLFGQEEGGVVLDVAAPVGARSAMEGYLHHFDLPSLLRCPLDSEVAPLDPRVARSLHVLRHPQAGRVARGELASGVQLSASRFNHLFRAEMGVSLRTYRVWSQVRLAMAGLAVSPRLTDAALHGEFSDSAHFSRMFRQTFGMTPSSVLKPLRQVTLLR</sequence>
<dbReference type="RefSeq" id="WP_274111075.1">
    <property type="nucleotide sequence ID" value="NZ_JAPCKI010000006.1"/>
</dbReference>
<evidence type="ECO:0000256" key="2">
    <source>
        <dbReference type="ARBA" id="ARBA00023125"/>
    </source>
</evidence>
<feature type="domain" description="HTH araC/xylS-type" evidence="4">
    <location>
        <begin position="142"/>
        <end position="239"/>
    </location>
</feature>
<accession>A0ABT5RXL3</accession>
<dbReference type="EMBL" id="JAPCKI010000006">
    <property type="protein sequence ID" value="MDD2178441.1"/>
    <property type="molecule type" value="Genomic_DNA"/>
</dbReference>
<evidence type="ECO:0000256" key="1">
    <source>
        <dbReference type="ARBA" id="ARBA00023015"/>
    </source>
</evidence>
<evidence type="ECO:0000313" key="5">
    <source>
        <dbReference type="EMBL" id="MDD2178441.1"/>
    </source>
</evidence>
<keyword evidence="1" id="KW-0805">Transcription regulation</keyword>
<dbReference type="Gene3D" id="1.10.10.60">
    <property type="entry name" value="Homeodomain-like"/>
    <property type="match status" value="2"/>
</dbReference>
<dbReference type="InterPro" id="IPR018060">
    <property type="entry name" value="HTH_AraC"/>
</dbReference>
<dbReference type="PANTHER" id="PTHR46796">
    <property type="entry name" value="HTH-TYPE TRANSCRIPTIONAL ACTIVATOR RHAS-RELATED"/>
    <property type="match status" value="1"/>
</dbReference>
<keyword evidence="3" id="KW-0804">Transcription</keyword>